<accession>A0A1L7N7A7</accession>
<dbReference type="EMBL" id="WOWR01000034">
    <property type="protein sequence ID" value="KAF0252806.1"/>
    <property type="molecule type" value="Genomic_DNA"/>
</dbReference>
<protein>
    <submittedName>
        <fullName evidence="2">DUF2971 domain-containing protein</fullName>
    </submittedName>
</protein>
<sequence>MILYKYMSHTALAAVFKYSTIRFTTPEFFNDPFDCAISGGNGASNEDDAGLSNILTAMHYRKRMGVLCLTRNPLNLLMWAHYADNHAGAVIGIDTELAGLECDKENLIPANSGSVVYTSVRPSSFGVKLPYEFARPRDSTILEKIFLHKSVHWAYEEEVRVAREIFPETSENTVSHRDNSYKDFVIPSKAFREVYLGSRFRTYPENDATIQSIRNHFKDTVISKCNLSPTEWKVERKPIDNSSSFFGLFFTDHSSVPPNA</sequence>
<dbReference type="AlphaFoldDB" id="A0A1L7N7A7"/>
<reference evidence="1 3" key="1">
    <citation type="submission" date="2015-11" db="EMBL/GenBank/DDBJ databases">
        <title>Complete genome sequencing of a biphenyl-degrading bacterium, Pseudomonas putida KF715 (=NBRC110667).</title>
        <authorList>
            <person name="Suenaga H."/>
            <person name="Fujihara N."/>
            <person name="Watanabe T."/>
            <person name="Hirose J."/>
            <person name="Kimura N."/>
            <person name="Yamazoe A."/>
            <person name="Hosoyama A."/>
            <person name="Shimodaira J."/>
            <person name="Furukawa K."/>
        </authorList>
    </citation>
    <scope>NUCLEOTIDE SEQUENCE [LARGE SCALE GENOMIC DNA]</scope>
    <source>
        <strain evidence="1 3">KF715</strain>
    </source>
</reference>
<dbReference type="InterPro" id="IPR021352">
    <property type="entry name" value="DUF2971"/>
</dbReference>
<evidence type="ECO:0000313" key="4">
    <source>
        <dbReference type="Proteomes" id="UP000442695"/>
    </source>
</evidence>
<evidence type="ECO:0000313" key="3">
    <source>
        <dbReference type="Proteomes" id="UP000218731"/>
    </source>
</evidence>
<dbReference type="Proteomes" id="UP000442695">
    <property type="component" value="Unassembled WGS sequence"/>
</dbReference>
<dbReference type="Pfam" id="PF11185">
    <property type="entry name" value="DUF2971"/>
    <property type="match status" value="1"/>
</dbReference>
<evidence type="ECO:0000313" key="2">
    <source>
        <dbReference type="EMBL" id="KAF0252806.1"/>
    </source>
</evidence>
<reference evidence="2 4" key="2">
    <citation type="submission" date="2019-12" db="EMBL/GenBank/DDBJ databases">
        <authorList>
            <person name="Woiski C."/>
        </authorList>
    </citation>
    <scope>NUCLEOTIDE SEQUENCE [LARGE SCALE GENOMIC DNA]</scope>
    <source>
        <strain evidence="2 4">BOE100</strain>
    </source>
</reference>
<gene>
    <name evidence="2" type="ORF">GN299_21160</name>
    <name evidence="1" type="ORF">KF715C_ch7330</name>
</gene>
<dbReference type="Proteomes" id="UP000218731">
    <property type="component" value="Chromosome 1"/>
</dbReference>
<organism evidence="1 3">
    <name type="scientific">Pseudomonas putida</name>
    <name type="common">Arthrobacter siderocapsulatus</name>
    <dbReference type="NCBI Taxonomy" id="303"/>
    <lineage>
        <taxon>Bacteria</taxon>
        <taxon>Pseudomonadati</taxon>
        <taxon>Pseudomonadota</taxon>
        <taxon>Gammaproteobacteria</taxon>
        <taxon>Pseudomonadales</taxon>
        <taxon>Pseudomonadaceae</taxon>
        <taxon>Pseudomonas</taxon>
    </lineage>
</organism>
<evidence type="ECO:0000313" key="1">
    <source>
        <dbReference type="EMBL" id="BAW21306.1"/>
    </source>
</evidence>
<dbReference type="EMBL" id="AP015029">
    <property type="protein sequence ID" value="BAW21306.1"/>
    <property type="molecule type" value="Genomic_DNA"/>
</dbReference>
<dbReference type="RefSeq" id="WP_082431527.1">
    <property type="nucleotide sequence ID" value="NZ_AP015029.1"/>
</dbReference>
<name>A0A1L7N7A7_PSEPU</name>
<proteinExistence type="predicted"/>